<dbReference type="OrthoDB" id="7691805at2759"/>
<comment type="caution">
    <text evidence="1">The sequence shown here is derived from an EMBL/GenBank/DDBJ whole genome shotgun (WGS) entry which is preliminary data.</text>
</comment>
<accession>A0A9P7A9M2</accession>
<organism evidence="1 2">
    <name type="scientific">Suillus plorans</name>
    <dbReference type="NCBI Taxonomy" id="116603"/>
    <lineage>
        <taxon>Eukaryota</taxon>
        <taxon>Fungi</taxon>
        <taxon>Dikarya</taxon>
        <taxon>Basidiomycota</taxon>
        <taxon>Agaricomycotina</taxon>
        <taxon>Agaricomycetes</taxon>
        <taxon>Agaricomycetidae</taxon>
        <taxon>Boletales</taxon>
        <taxon>Suillineae</taxon>
        <taxon>Suillaceae</taxon>
        <taxon>Suillus</taxon>
    </lineage>
</organism>
<gene>
    <name evidence="1" type="ORF">HD556DRAFT_1218201</name>
</gene>
<dbReference type="GeneID" id="64590502"/>
<feature type="non-terminal residue" evidence="1">
    <location>
        <position position="1"/>
    </location>
</feature>
<protein>
    <recommendedName>
        <fullName evidence="3">GAG-pre-integrase domain-containing protein</fullName>
    </recommendedName>
</protein>
<proteinExistence type="predicted"/>
<dbReference type="PANTHER" id="PTHR42648">
    <property type="entry name" value="TRANSPOSASE, PUTATIVE-RELATED"/>
    <property type="match status" value="1"/>
</dbReference>
<reference evidence="1" key="1">
    <citation type="journal article" date="2020" name="New Phytol.">
        <title>Comparative genomics reveals dynamic genome evolution in host specialist ectomycorrhizal fungi.</title>
        <authorList>
            <person name="Lofgren L.A."/>
            <person name="Nguyen N.H."/>
            <person name="Vilgalys R."/>
            <person name="Ruytinx J."/>
            <person name="Liao H.L."/>
            <person name="Branco S."/>
            <person name="Kuo A."/>
            <person name="LaButti K."/>
            <person name="Lipzen A."/>
            <person name="Andreopoulos W."/>
            <person name="Pangilinan J."/>
            <person name="Riley R."/>
            <person name="Hundley H."/>
            <person name="Na H."/>
            <person name="Barry K."/>
            <person name="Grigoriev I.V."/>
            <person name="Stajich J.E."/>
            <person name="Kennedy P.G."/>
        </authorList>
    </citation>
    <scope>NUCLEOTIDE SEQUENCE</scope>
    <source>
        <strain evidence="1">S12</strain>
    </source>
</reference>
<keyword evidence="2" id="KW-1185">Reference proteome</keyword>
<dbReference type="InterPro" id="IPR039537">
    <property type="entry name" value="Retrotran_Ty1/copia-like"/>
</dbReference>
<evidence type="ECO:0008006" key="3">
    <source>
        <dbReference type="Google" id="ProtNLM"/>
    </source>
</evidence>
<dbReference type="PANTHER" id="PTHR42648:SF28">
    <property type="entry name" value="TRANSPOSON-ENCODED PROTEIN WITH RIBONUCLEASE H-LIKE AND RETROVIRUS ZINC FINGER-LIKE DOMAINS"/>
    <property type="match status" value="1"/>
</dbReference>
<name>A0A9P7A9M2_9AGAM</name>
<dbReference type="EMBL" id="JABBWE010000123">
    <property type="protein sequence ID" value="KAG1784973.1"/>
    <property type="molecule type" value="Genomic_DNA"/>
</dbReference>
<feature type="non-terminal residue" evidence="1">
    <location>
        <position position="89"/>
    </location>
</feature>
<dbReference type="AlphaFoldDB" id="A0A9P7A9M2"/>
<sequence>LGHLNYASIRSLVRKGMVTGIKLTQEELKFEPPVCASCALGKITRASFPLSESGRASQFLGLIHSDLWGPAPVQTISGSRYMITFTNDF</sequence>
<evidence type="ECO:0000313" key="1">
    <source>
        <dbReference type="EMBL" id="KAG1784973.1"/>
    </source>
</evidence>
<evidence type="ECO:0000313" key="2">
    <source>
        <dbReference type="Proteomes" id="UP000719766"/>
    </source>
</evidence>
<dbReference type="Proteomes" id="UP000719766">
    <property type="component" value="Unassembled WGS sequence"/>
</dbReference>
<dbReference type="RefSeq" id="XP_041152458.1">
    <property type="nucleotide sequence ID" value="XM_041296738.1"/>
</dbReference>